<sequence>MQTVITKELAVVDNQLRATQRHVRLVGEDLSFEIEIRHFDSEPRILQQCGECRLAKLTQFVPTNCDDLKNMRSTTVECAGGQNIWQESFCIQFVPRI</sequence>
<evidence type="ECO:0000313" key="1">
    <source>
        <dbReference type="EMBL" id="OGN11900.1"/>
    </source>
</evidence>
<organism evidence="1 2">
    <name type="scientific">Candidatus Yanofskybacteria bacterium RIFCSPHIGHO2_02_FULL_43_15c</name>
    <dbReference type="NCBI Taxonomy" id="1802679"/>
    <lineage>
        <taxon>Bacteria</taxon>
        <taxon>Candidatus Yanofskyibacteriota</taxon>
    </lineage>
</organism>
<evidence type="ECO:0000313" key="2">
    <source>
        <dbReference type="Proteomes" id="UP000178197"/>
    </source>
</evidence>
<dbReference type="EMBL" id="MGJT01000026">
    <property type="protein sequence ID" value="OGN11900.1"/>
    <property type="molecule type" value="Genomic_DNA"/>
</dbReference>
<reference evidence="1 2" key="1">
    <citation type="journal article" date="2016" name="Nat. Commun.">
        <title>Thousands of microbial genomes shed light on interconnected biogeochemical processes in an aquifer system.</title>
        <authorList>
            <person name="Anantharaman K."/>
            <person name="Brown C.T."/>
            <person name="Hug L.A."/>
            <person name="Sharon I."/>
            <person name="Castelle C.J."/>
            <person name="Probst A.J."/>
            <person name="Thomas B.C."/>
            <person name="Singh A."/>
            <person name="Wilkins M.J."/>
            <person name="Karaoz U."/>
            <person name="Brodie E.L."/>
            <person name="Williams K.H."/>
            <person name="Hubbard S.S."/>
            <person name="Banfield J.F."/>
        </authorList>
    </citation>
    <scope>NUCLEOTIDE SEQUENCE [LARGE SCALE GENOMIC DNA]</scope>
</reference>
<comment type="caution">
    <text evidence="1">The sequence shown here is derived from an EMBL/GenBank/DDBJ whole genome shotgun (WGS) entry which is preliminary data.</text>
</comment>
<name>A0A1F8FH57_9BACT</name>
<proteinExistence type="predicted"/>
<dbReference type="AlphaFoldDB" id="A0A1F8FH57"/>
<dbReference type="Proteomes" id="UP000178197">
    <property type="component" value="Unassembled WGS sequence"/>
</dbReference>
<accession>A0A1F8FH57</accession>
<protein>
    <submittedName>
        <fullName evidence="1">Uncharacterized protein</fullName>
    </submittedName>
</protein>
<gene>
    <name evidence="1" type="ORF">A3C71_00160</name>
</gene>